<gene>
    <name evidence="2" type="ORF">LX99_02944</name>
</gene>
<accession>A0A316H820</accession>
<keyword evidence="1" id="KW-0472">Membrane</keyword>
<protein>
    <submittedName>
        <fullName evidence="2">Uncharacterized protein</fullName>
    </submittedName>
</protein>
<keyword evidence="1" id="KW-0812">Transmembrane</keyword>
<evidence type="ECO:0000256" key="1">
    <source>
        <dbReference type="SAM" id="Phobius"/>
    </source>
</evidence>
<dbReference type="EMBL" id="QGHA01000005">
    <property type="protein sequence ID" value="PWK77134.1"/>
    <property type="molecule type" value="Genomic_DNA"/>
</dbReference>
<evidence type="ECO:0000313" key="2">
    <source>
        <dbReference type="EMBL" id="PWK77134.1"/>
    </source>
</evidence>
<dbReference type="RefSeq" id="WP_109608555.1">
    <property type="nucleotide sequence ID" value="NZ_QGHA01000005.1"/>
</dbReference>
<dbReference type="Proteomes" id="UP000245678">
    <property type="component" value="Unassembled WGS sequence"/>
</dbReference>
<keyword evidence="1" id="KW-1133">Transmembrane helix</keyword>
<dbReference type="AlphaFoldDB" id="A0A316H820"/>
<sequence>MALKKFAQTRWEIETQRVTLYPYRIFTALSIGFGIVFAGFIVFFCLTLYPGRPEHAVSSMISLLIGLGVIVALVWAVSRTTVVFDNDTRMMRKKLFGVLSIRSEKFEDLQNIGIVRNTTGGYNFRAFLKRNKYGKGIVVSASYSKDDDPNAIALNHEAFTVIDGFLAAGFNHGDNQGEAITDFKYYTANPPYYTIKRNMGGVVVGLILIAVAVNELINHSLTHDSDTFHKVLVIGGFLFMGVAFIFGTLNKVVFDNNAKTVSSINVLGINNQTFNFSDFINFQITRRTTNMIYSGTDVKMYFEIPGSNKQKVLAIKSFSNTKKIDRFLQESRYIMDSGKLVIVD</sequence>
<feature type="transmembrane region" description="Helical" evidence="1">
    <location>
        <begin position="21"/>
        <end position="49"/>
    </location>
</feature>
<evidence type="ECO:0000313" key="3">
    <source>
        <dbReference type="Proteomes" id="UP000245678"/>
    </source>
</evidence>
<feature type="transmembrane region" description="Helical" evidence="1">
    <location>
        <begin position="229"/>
        <end position="249"/>
    </location>
</feature>
<name>A0A316H820_9SPHI</name>
<feature type="transmembrane region" description="Helical" evidence="1">
    <location>
        <begin position="199"/>
        <end position="217"/>
    </location>
</feature>
<keyword evidence="3" id="KW-1185">Reference proteome</keyword>
<comment type="caution">
    <text evidence="2">The sequence shown here is derived from an EMBL/GenBank/DDBJ whole genome shotgun (WGS) entry which is preliminary data.</text>
</comment>
<reference evidence="2 3" key="1">
    <citation type="submission" date="2018-05" db="EMBL/GenBank/DDBJ databases">
        <title>Genomic Encyclopedia of Archaeal and Bacterial Type Strains, Phase II (KMG-II): from individual species to whole genera.</title>
        <authorList>
            <person name="Goeker M."/>
        </authorList>
    </citation>
    <scope>NUCLEOTIDE SEQUENCE [LARGE SCALE GENOMIC DNA]</scope>
    <source>
        <strain evidence="2 3">DSM 19975</strain>
    </source>
</reference>
<proteinExistence type="predicted"/>
<feature type="transmembrane region" description="Helical" evidence="1">
    <location>
        <begin position="61"/>
        <end position="84"/>
    </location>
</feature>
<organism evidence="2 3">
    <name type="scientific">Mucilaginibacter oryzae</name>
    <dbReference type="NCBI Taxonomy" id="468058"/>
    <lineage>
        <taxon>Bacteria</taxon>
        <taxon>Pseudomonadati</taxon>
        <taxon>Bacteroidota</taxon>
        <taxon>Sphingobacteriia</taxon>
        <taxon>Sphingobacteriales</taxon>
        <taxon>Sphingobacteriaceae</taxon>
        <taxon>Mucilaginibacter</taxon>
    </lineage>
</organism>